<feature type="transmembrane region" description="Helical" evidence="1">
    <location>
        <begin position="57"/>
        <end position="81"/>
    </location>
</feature>
<protein>
    <submittedName>
        <fullName evidence="2">ABC transporter permease</fullName>
    </submittedName>
</protein>
<dbReference type="PANTHER" id="PTHR30188">
    <property type="entry name" value="ABC TRANSPORTER PERMEASE PROTEIN-RELATED"/>
    <property type="match status" value="1"/>
</dbReference>
<sequence>MTIAKGRGDLVLIRGRRVLRAPLNMLDRAGEQMSFYARAVGWIPRTITHYRKEVLRLLAEVTFGSGALAVIGGTIGVIAMMSGFTGVVVGLQGYAALEQLGSSVLTGFLSAYVNTRELAPIVAALALSATVGCGFTAQLGAMRISEEIDALEVMAVPSMPFLVTTRMIAGFVAVIPLYIVGLLAAYLMTRVISTLFNGQSPGSYDHYFNLFLPPEDVLYSFAKVLVFAFVLILIHCYYGFHASGGPAGVGVAVGRAVRTAIVTIAVLDFFLSLAIWGTSTTVRVAG</sequence>
<dbReference type="Proteomes" id="UP001336020">
    <property type="component" value="Unassembled WGS sequence"/>
</dbReference>
<gene>
    <name evidence="2" type="ORF">Q7514_18135</name>
</gene>
<feature type="transmembrane region" description="Helical" evidence="1">
    <location>
        <begin position="168"/>
        <end position="188"/>
    </location>
</feature>
<name>A0ABU7LD12_9NOCA</name>
<dbReference type="EMBL" id="JAUTXY010000008">
    <property type="protein sequence ID" value="MEE2059438.1"/>
    <property type="molecule type" value="Genomic_DNA"/>
</dbReference>
<dbReference type="InterPro" id="IPR030802">
    <property type="entry name" value="Permease_MalE"/>
</dbReference>
<feature type="transmembrane region" description="Helical" evidence="1">
    <location>
        <begin position="259"/>
        <end position="277"/>
    </location>
</feature>
<keyword evidence="1" id="KW-0472">Membrane</keyword>
<feature type="transmembrane region" description="Helical" evidence="1">
    <location>
        <begin position="217"/>
        <end position="238"/>
    </location>
</feature>
<evidence type="ECO:0000256" key="1">
    <source>
        <dbReference type="SAM" id="Phobius"/>
    </source>
</evidence>
<dbReference type="Pfam" id="PF02405">
    <property type="entry name" value="MlaE"/>
    <property type="match status" value="1"/>
</dbReference>
<proteinExistence type="predicted"/>
<keyword evidence="1" id="KW-1133">Transmembrane helix</keyword>
<keyword evidence="3" id="KW-1185">Reference proteome</keyword>
<dbReference type="RefSeq" id="WP_054713320.1">
    <property type="nucleotide sequence ID" value="NZ_JAUTXY010000008.1"/>
</dbReference>
<keyword evidence="1" id="KW-0812">Transmembrane</keyword>
<evidence type="ECO:0000313" key="3">
    <source>
        <dbReference type="Proteomes" id="UP001336020"/>
    </source>
</evidence>
<evidence type="ECO:0000313" key="2">
    <source>
        <dbReference type="EMBL" id="MEE2059438.1"/>
    </source>
</evidence>
<feature type="transmembrane region" description="Helical" evidence="1">
    <location>
        <begin position="118"/>
        <end position="137"/>
    </location>
</feature>
<comment type="caution">
    <text evidence="2">The sequence shown here is derived from an EMBL/GenBank/DDBJ whole genome shotgun (WGS) entry which is preliminary data.</text>
</comment>
<dbReference type="PANTHER" id="PTHR30188:SF13">
    <property type="entry name" value="CONSERVED HYPOTHETICAL INTEGRAL MEMBRANE PROTEIN YRBE3B"/>
    <property type="match status" value="1"/>
</dbReference>
<reference evidence="2 3" key="1">
    <citation type="submission" date="2023-07" db="EMBL/GenBank/DDBJ databases">
        <authorList>
            <person name="Girao M."/>
            <person name="Carvalho M.F."/>
        </authorList>
    </citation>
    <scope>NUCLEOTIDE SEQUENCE [LARGE SCALE GENOMIC DNA]</scope>
    <source>
        <strain evidence="2 3">YIM65754</strain>
    </source>
</reference>
<accession>A0ABU7LD12</accession>
<organism evidence="2 3">
    <name type="scientific">Rhodococcus artemisiae</name>
    <dbReference type="NCBI Taxonomy" id="714159"/>
    <lineage>
        <taxon>Bacteria</taxon>
        <taxon>Bacillati</taxon>
        <taxon>Actinomycetota</taxon>
        <taxon>Actinomycetes</taxon>
        <taxon>Mycobacteriales</taxon>
        <taxon>Nocardiaceae</taxon>
        <taxon>Rhodococcus</taxon>
    </lineage>
</organism>